<reference evidence="1 2" key="1">
    <citation type="submission" date="2014-04" db="EMBL/GenBank/DDBJ databases">
        <authorList>
            <person name="Sears C."/>
            <person name="Carroll K."/>
            <person name="Sack B.R."/>
            <person name="Qadri F."/>
            <person name="Myers L.L."/>
            <person name="Chung G.-T."/>
            <person name="Escheverria P."/>
            <person name="Fraser C.M."/>
            <person name="Sadzewicz L."/>
            <person name="Shefchek K.A."/>
            <person name="Tallon L."/>
            <person name="Das S.P."/>
            <person name="Daugherty S."/>
            <person name="Mongodin E.F."/>
        </authorList>
    </citation>
    <scope>NUCLEOTIDE SEQUENCE [LARGE SCALE GENOMIC DNA]</scope>
    <source>
        <strain evidence="1 2">3975 RP4</strain>
    </source>
</reference>
<evidence type="ECO:0000313" key="2">
    <source>
        <dbReference type="Proteomes" id="UP000027661"/>
    </source>
</evidence>
<proteinExistence type="predicted"/>
<gene>
    <name evidence="1" type="ORF">M099_0090</name>
</gene>
<accession>A0A069SP54</accession>
<comment type="caution">
    <text evidence="1">The sequence shown here is derived from an EMBL/GenBank/DDBJ whole genome shotgun (WGS) entry which is preliminary data.</text>
</comment>
<dbReference type="AlphaFoldDB" id="A0A069SP54"/>
<dbReference type="EMBL" id="JNHM01000002">
    <property type="protein sequence ID" value="KDS56856.1"/>
    <property type="molecule type" value="Genomic_DNA"/>
</dbReference>
<dbReference type="PATRIC" id="fig|1339352.3.peg.88"/>
<sequence length="52" mass="6058">MKSLLHQGEAMNAAGQKYKKKGLPFYFNEVVSPFHCKTGEIRYICEIINYFN</sequence>
<protein>
    <submittedName>
        <fullName evidence="1">Uncharacterized protein</fullName>
    </submittedName>
</protein>
<dbReference type="Proteomes" id="UP000027661">
    <property type="component" value="Unassembled WGS sequence"/>
</dbReference>
<name>A0A069SP54_PHOVU</name>
<evidence type="ECO:0000313" key="1">
    <source>
        <dbReference type="EMBL" id="KDS56856.1"/>
    </source>
</evidence>
<organism evidence="1 2">
    <name type="scientific">Phocaeicola vulgatus str. 3975 RP4</name>
    <dbReference type="NCBI Taxonomy" id="1339352"/>
    <lineage>
        <taxon>Bacteria</taxon>
        <taxon>Pseudomonadati</taxon>
        <taxon>Bacteroidota</taxon>
        <taxon>Bacteroidia</taxon>
        <taxon>Bacteroidales</taxon>
        <taxon>Bacteroidaceae</taxon>
        <taxon>Phocaeicola</taxon>
    </lineage>
</organism>